<feature type="region of interest" description="Disordered" evidence="3">
    <location>
        <begin position="843"/>
        <end position="886"/>
    </location>
</feature>
<organism evidence="5 6">
    <name type="scientific">Arctia plantaginis</name>
    <name type="common">Wood tiger moth</name>
    <name type="synonym">Phalaena plantaginis</name>
    <dbReference type="NCBI Taxonomy" id="874455"/>
    <lineage>
        <taxon>Eukaryota</taxon>
        <taxon>Metazoa</taxon>
        <taxon>Ecdysozoa</taxon>
        <taxon>Arthropoda</taxon>
        <taxon>Hexapoda</taxon>
        <taxon>Insecta</taxon>
        <taxon>Pterygota</taxon>
        <taxon>Neoptera</taxon>
        <taxon>Endopterygota</taxon>
        <taxon>Lepidoptera</taxon>
        <taxon>Glossata</taxon>
        <taxon>Ditrysia</taxon>
        <taxon>Noctuoidea</taxon>
        <taxon>Erebidae</taxon>
        <taxon>Arctiinae</taxon>
        <taxon>Arctia</taxon>
    </lineage>
</organism>
<dbReference type="Proteomes" id="UP000494256">
    <property type="component" value="Unassembled WGS sequence"/>
</dbReference>
<gene>
    <name evidence="5" type="ORF">APLA_LOCUS4645</name>
</gene>
<accession>A0A8S0ZFR2</accession>
<evidence type="ECO:0000313" key="5">
    <source>
        <dbReference type="EMBL" id="CAB3230563.1"/>
    </source>
</evidence>
<feature type="domain" description="ENT" evidence="4">
    <location>
        <begin position="13"/>
        <end position="97"/>
    </location>
</feature>
<feature type="compositionally biased region" description="Basic and acidic residues" evidence="3">
    <location>
        <begin position="797"/>
        <end position="813"/>
    </location>
</feature>
<evidence type="ECO:0000313" key="6">
    <source>
        <dbReference type="Proteomes" id="UP000494256"/>
    </source>
</evidence>
<dbReference type="Gene3D" id="1.10.1240.40">
    <property type="entry name" value="ENT domain"/>
    <property type="match status" value="1"/>
</dbReference>
<dbReference type="GO" id="GO:0005654">
    <property type="term" value="C:nucleoplasm"/>
    <property type="evidence" value="ECO:0007669"/>
    <property type="project" value="TreeGrafter"/>
</dbReference>
<dbReference type="InterPro" id="IPR036142">
    <property type="entry name" value="ENT_dom-like_sf"/>
</dbReference>
<comment type="caution">
    <text evidence="5">The sequence shown here is derived from an EMBL/GenBank/DDBJ whole genome shotgun (WGS) entry which is preliminary data.</text>
</comment>
<dbReference type="AlphaFoldDB" id="A0A8S0ZFR2"/>
<dbReference type="InterPro" id="IPR005491">
    <property type="entry name" value="ENT_dom"/>
</dbReference>
<feature type="region of interest" description="Disordered" evidence="3">
    <location>
        <begin position="797"/>
        <end position="818"/>
    </location>
</feature>
<dbReference type="SMART" id="SM01191">
    <property type="entry name" value="ENT"/>
    <property type="match status" value="1"/>
</dbReference>
<feature type="compositionally biased region" description="Basic and acidic residues" evidence="3">
    <location>
        <begin position="993"/>
        <end position="1004"/>
    </location>
</feature>
<dbReference type="InterPro" id="IPR033482">
    <property type="entry name" value="EMSY"/>
</dbReference>
<keyword evidence="2" id="KW-0539">Nucleus</keyword>
<dbReference type="PANTHER" id="PTHR16500:SF3">
    <property type="entry name" value="BRCA2-INTERACTING TRANSCRIPTIONAL REPRESSOR EMSY"/>
    <property type="match status" value="1"/>
</dbReference>
<evidence type="ECO:0000259" key="4">
    <source>
        <dbReference type="PROSITE" id="PS51138"/>
    </source>
</evidence>
<dbReference type="PROSITE" id="PS51138">
    <property type="entry name" value="ENT"/>
    <property type="match status" value="1"/>
</dbReference>
<dbReference type="Pfam" id="PF03735">
    <property type="entry name" value="ENT"/>
    <property type="match status" value="1"/>
</dbReference>
<feature type="compositionally biased region" description="Basic residues" evidence="3">
    <location>
        <begin position="259"/>
        <end position="277"/>
    </location>
</feature>
<dbReference type="PANTHER" id="PTHR16500">
    <property type="entry name" value="BRCA2-INTERACTING TRANSCRIPTIONAL REPRESSOR EMSY"/>
    <property type="match status" value="1"/>
</dbReference>
<proteinExistence type="predicted"/>
<feature type="compositionally biased region" description="Polar residues" evidence="3">
    <location>
        <begin position="298"/>
        <end position="311"/>
    </location>
</feature>
<feature type="region of interest" description="Disordered" evidence="3">
    <location>
        <begin position="231"/>
        <end position="311"/>
    </location>
</feature>
<feature type="region of interest" description="Disordered" evidence="3">
    <location>
        <begin position="991"/>
        <end position="1034"/>
    </location>
</feature>
<protein>
    <recommendedName>
        <fullName evidence="4">ENT domain-containing protein</fullName>
    </recommendedName>
</protein>
<comment type="subcellular location">
    <subcellularLocation>
        <location evidence="1">Nucleus</location>
    </subcellularLocation>
</comment>
<dbReference type="SUPFAM" id="SSF158639">
    <property type="entry name" value="ENT-like"/>
    <property type="match status" value="1"/>
</dbReference>
<feature type="compositionally biased region" description="Polar residues" evidence="3">
    <location>
        <begin position="1017"/>
        <end position="1034"/>
    </location>
</feature>
<sequence>MWPMLLNMTQDECRLTLRRLELEAYSNMISVFRAQGALEDNRKKLLEELRAVLHISNDRHSAEARRVSNDELLATIADQLSGPNTGLGWISEGRRRVPLIPRGIAQTMYTEIADKAAEAAAAENKEIQKRLEAERLVAPKSNEEEMPDAEGQTAESALNTNDAANENLYPPLATEDQTTKIWESELVSRKRKIPEGGVIPDDSTIPMKNMRNIPVNMNQKHLNLSQIYSKFSQPASSKPSGQSKHSYNQVSKVSTSKPSHGHPRSHPHKSRPHKSSKSSHAVISKSQMKKQQELPMSPNKQYNPSTLQLEYSGPPNTFQASYAQSILGNKTKPDYMDEIKPKVLSSPGMVTDSPTMQLLTQPATVPHELEVSENAHPDDPTSLQAQGTPVTKQAITGKPCQFIIKNRGELSTDKKVQMSELKILQKPSEGIKLLSNRQVVVAPSSAQKALNTPGKLVTTKVIGSIPKNRNPHTPLMTDKMIVVSKPSSDNKSLPNSKVIITSAISTPLRDGPPISTNSISNKLTETLTPKGIPATDLKVSAKAVVLNPKSGQKMVVLPAKARTKPGNEGQIPLIHFKGIPTAMKLVPVSSQSMPQITKSPAMTVMSKPATVSSIPSNAKIVGVEPIKTANLADIVPVKGLAPVTTPKITNPIVRPSSAKGSVIVVQKGTTLSKALTFTKNGNDMSKVIMGKNVNQLLQASKSDQTDASKCAGNVIVLELNNEQTGRTTTMSEILDSRVSNMPRVADEGKKLSQITPDTPVLFDSQMTVETCNASSLDSTASIGEMVPMEHTSLSLIEKGDRKTNYTKENEGVKDSSSVTDWEMELDTVSRKGKDEDKLNSLHLDLGMSSDSDSEYMPSHKSKNKHSSQEAMQRATPSGEASDMYSSSSAMSLATRTLLSQLQDDGSSSNDSSFALKTKICEKLKENDSKLDKSECEALTKAKEKLSEKVAEAISQRKRIDIYSTAITTSDINLDSFSYLDEGMMAGDDVFATEESKRESRRADTLDDQLSRLLGEDSANSTDSQTVSESMPLNK</sequence>
<evidence type="ECO:0000256" key="3">
    <source>
        <dbReference type="SAM" id="MobiDB-lite"/>
    </source>
</evidence>
<dbReference type="EMBL" id="CADEBD010000288">
    <property type="protein sequence ID" value="CAB3230563.1"/>
    <property type="molecule type" value="Genomic_DNA"/>
</dbReference>
<dbReference type="OrthoDB" id="2984333at2759"/>
<dbReference type="GO" id="GO:0006355">
    <property type="term" value="P:regulation of DNA-templated transcription"/>
    <property type="evidence" value="ECO:0007669"/>
    <property type="project" value="InterPro"/>
</dbReference>
<evidence type="ECO:0000256" key="1">
    <source>
        <dbReference type="ARBA" id="ARBA00004123"/>
    </source>
</evidence>
<feature type="region of interest" description="Disordered" evidence="3">
    <location>
        <begin position="136"/>
        <end position="155"/>
    </location>
</feature>
<name>A0A8S0ZFR2_ARCPL</name>
<feature type="compositionally biased region" description="Polar residues" evidence="3">
    <location>
        <begin position="231"/>
        <end position="255"/>
    </location>
</feature>
<reference evidence="5 6" key="1">
    <citation type="submission" date="2020-04" db="EMBL/GenBank/DDBJ databases">
        <authorList>
            <person name="Wallbank WR R."/>
            <person name="Pardo Diaz C."/>
            <person name="Kozak K."/>
            <person name="Martin S."/>
            <person name="Jiggins C."/>
            <person name="Moest M."/>
            <person name="Warren A I."/>
            <person name="Byers J.R.P. K."/>
            <person name="Montejo-Kovacevich G."/>
            <person name="Yen C E."/>
        </authorList>
    </citation>
    <scope>NUCLEOTIDE SEQUENCE [LARGE SCALE GENOMIC DNA]</scope>
</reference>
<evidence type="ECO:0000256" key="2">
    <source>
        <dbReference type="ARBA" id="ARBA00023242"/>
    </source>
</evidence>